<evidence type="ECO:0000256" key="3">
    <source>
        <dbReference type="ARBA" id="ARBA00022750"/>
    </source>
</evidence>
<dbReference type="PANTHER" id="PTHR30302:SF1">
    <property type="entry name" value="HYDROGENASE 2 MATURATION PROTEASE"/>
    <property type="match status" value="1"/>
</dbReference>
<evidence type="ECO:0000313" key="6">
    <source>
        <dbReference type="Proteomes" id="UP000238348"/>
    </source>
</evidence>
<sequence>MNAPRMLVAGVGNVFLGDDGFGVEVACRLARGPLPADVRVVDFGIRGIDLVYALLDPYDAVLLIDITRRGCAPGTLYVIEPTLVDGPAAPTDDLLASGHELDPGRVLRLARTLGADLRCVLLLGCEPAAFEGSDFGADGFSPHVAAAVDQAVALARSLIEDLRQRGTEHGRA</sequence>
<dbReference type="GO" id="GO:0016485">
    <property type="term" value="P:protein processing"/>
    <property type="evidence" value="ECO:0007669"/>
    <property type="project" value="TreeGrafter"/>
</dbReference>
<dbReference type="GO" id="GO:0008047">
    <property type="term" value="F:enzyme activator activity"/>
    <property type="evidence" value="ECO:0007669"/>
    <property type="project" value="InterPro"/>
</dbReference>
<dbReference type="Proteomes" id="UP000238348">
    <property type="component" value="Chromosome"/>
</dbReference>
<organism evidence="5 6">
    <name type="scientific">Sorangium cellulosum</name>
    <name type="common">Polyangium cellulosum</name>
    <dbReference type="NCBI Taxonomy" id="56"/>
    <lineage>
        <taxon>Bacteria</taxon>
        <taxon>Pseudomonadati</taxon>
        <taxon>Myxococcota</taxon>
        <taxon>Polyangia</taxon>
        <taxon>Polyangiales</taxon>
        <taxon>Polyangiaceae</taxon>
        <taxon>Sorangium</taxon>
    </lineage>
</organism>
<keyword evidence="2" id="KW-0645">Protease</keyword>
<gene>
    <name evidence="5" type="ORF">SOCE26_083530</name>
</gene>
<dbReference type="PRINTS" id="PR00446">
    <property type="entry name" value="HYDRGNUPTAKE"/>
</dbReference>
<dbReference type="InterPro" id="IPR000671">
    <property type="entry name" value="Peptidase_A31"/>
</dbReference>
<dbReference type="InterPro" id="IPR023430">
    <property type="entry name" value="Pept_HybD-like_dom_sf"/>
</dbReference>
<dbReference type="EMBL" id="CP012673">
    <property type="protein sequence ID" value="AUX46844.1"/>
    <property type="molecule type" value="Genomic_DNA"/>
</dbReference>
<dbReference type="PANTHER" id="PTHR30302">
    <property type="entry name" value="HYDROGENASE 1 MATURATION PROTEASE"/>
    <property type="match status" value="1"/>
</dbReference>
<protein>
    <submittedName>
        <fullName evidence="5">Peptidase M52</fullName>
    </submittedName>
</protein>
<dbReference type="Gene3D" id="3.40.50.1450">
    <property type="entry name" value="HybD-like"/>
    <property type="match status" value="1"/>
</dbReference>
<proteinExistence type="inferred from homology"/>
<keyword evidence="4" id="KW-0378">Hydrolase</keyword>
<evidence type="ECO:0000313" key="5">
    <source>
        <dbReference type="EMBL" id="AUX46844.1"/>
    </source>
</evidence>
<evidence type="ECO:0000256" key="2">
    <source>
        <dbReference type="ARBA" id="ARBA00022670"/>
    </source>
</evidence>
<accession>A0A2L0F5I5</accession>
<dbReference type="Pfam" id="PF01750">
    <property type="entry name" value="HycI"/>
    <property type="match status" value="1"/>
</dbReference>
<dbReference type="OrthoDB" id="9792731at2"/>
<evidence type="ECO:0000256" key="4">
    <source>
        <dbReference type="ARBA" id="ARBA00022801"/>
    </source>
</evidence>
<dbReference type="SUPFAM" id="SSF53163">
    <property type="entry name" value="HybD-like"/>
    <property type="match status" value="1"/>
</dbReference>
<keyword evidence="3" id="KW-0064">Aspartyl protease</keyword>
<evidence type="ECO:0000256" key="1">
    <source>
        <dbReference type="ARBA" id="ARBA00006814"/>
    </source>
</evidence>
<comment type="similarity">
    <text evidence="1">Belongs to the peptidase A31 family.</text>
</comment>
<dbReference type="GO" id="GO:0004190">
    <property type="term" value="F:aspartic-type endopeptidase activity"/>
    <property type="evidence" value="ECO:0007669"/>
    <property type="project" value="UniProtKB-KW"/>
</dbReference>
<name>A0A2L0F5I5_SORCE</name>
<dbReference type="AlphaFoldDB" id="A0A2L0F5I5"/>
<dbReference type="NCBIfam" id="TIGR00072">
    <property type="entry name" value="hydrog_prot"/>
    <property type="match status" value="1"/>
</dbReference>
<reference evidence="5 6" key="1">
    <citation type="submission" date="2015-09" db="EMBL/GenBank/DDBJ databases">
        <title>Sorangium comparison.</title>
        <authorList>
            <person name="Zaburannyi N."/>
            <person name="Bunk B."/>
            <person name="Overmann J."/>
            <person name="Mueller R."/>
        </authorList>
    </citation>
    <scope>NUCLEOTIDE SEQUENCE [LARGE SCALE GENOMIC DNA]</scope>
    <source>
        <strain evidence="5 6">So ce26</strain>
    </source>
</reference>
<dbReference type="RefSeq" id="WP_104984962.1">
    <property type="nucleotide sequence ID" value="NZ_CP012673.1"/>
</dbReference>